<evidence type="ECO:0000256" key="4">
    <source>
        <dbReference type="HAMAP-Rule" id="MF_00928"/>
    </source>
</evidence>
<dbReference type="GO" id="GO:0071555">
    <property type="term" value="P:cell wall organization"/>
    <property type="evidence" value="ECO:0007669"/>
    <property type="project" value="UniProtKB-KW"/>
</dbReference>
<reference evidence="5" key="1">
    <citation type="journal article" date="2014" name="Int. J. Syst. Evol. Microbiol.">
        <title>Complete genome sequence of Corynebacterium casei LMG S-19264T (=DSM 44701T), isolated from a smear-ripened cheese.</title>
        <authorList>
            <consortium name="US DOE Joint Genome Institute (JGI-PGF)"/>
            <person name="Walter F."/>
            <person name="Albersmeier A."/>
            <person name="Kalinowski J."/>
            <person name="Ruckert C."/>
        </authorList>
    </citation>
    <scope>NUCLEOTIDE SEQUENCE</scope>
    <source>
        <strain evidence="5">KCTC 12870</strain>
    </source>
</reference>
<keyword evidence="4" id="KW-0961">Cell wall biogenesis/degradation</keyword>
<dbReference type="Pfam" id="PF04041">
    <property type="entry name" value="Glyco_hydro_130"/>
    <property type="match status" value="1"/>
</dbReference>
<evidence type="ECO:0000256" key="3">
    <source>
        <dbReference type="ARBA" id="ARBA00024356"/>
    </source>
</evidence>
<dbReference type="EMBL" id="BMXG01000009">
    <property type="protein sequence ID" value="GHC01606.1"/>
    <property type="molecule type" value="Genomic_DNA"/>
</dbReference>
<evidence type="ECO:0000256" key="1">
    <source>
        <dbReference type="ARBA" id="ARBA00022676"/>
    </source>
</evidence>
<name>A0A8J3GCV5_9BACT</name>
<accession>A0A8J3GCV5</accession>
<dbReference type="PANTHER" id="PTHR34106">
    <property type="entry name" value="GLYCOSIDASE"/>
    <property type="match status" value="1"/>
</dbReference>
<keyword evidence="6" id="KW-1185">Reference proteome</keyword>
<gene>
    <name evidence="5" type="ORF">GCM10007047_17690</name>
</gene>
<reference evidence="5" key="2">
    <citation type="submission" date="2020-09" db="EMBL/GenBank/DDBJ databases">
        <authorList>
            <person name="Sun Q."/>
            <person name="Kim S."/>
        </authorList>
    </citation>
    <scope>NUCLEOTIDE SEQUENCE</scope>
    <source>
        <strain evidence="5">KCTC 12870</strain>
    </source>
</reference>
<keyword evidence="4" id="KW-0119">Carbohydrate metabolism</keyword>
<proteinExistence type="inferred from homology"/>
<keyword evidence="1 4" id="KW-0328">Glycosyltransferase</keyword>
<dbReference type="SUPFAM" id="SSF75005">
    <property type="entry name" value="Arabinanase/levansucrase/invertase"/>
    <property type="match status" value="1"/>
</dbReference>
<dbReference type="GO" id="GO:0016758">
    <property type="term" value="F:hexosyltransferase activity"/>
    <property type="evidence" value="ECO:0007669"/>
    <property type="project" value="UniProtKB-UniRule"/>
</dbReference>
<protein>
    <recommendedName>
        <fullName evidence="4">4-O-beta-D-mannosyl-D-glucose phosphorylase</fullName>
        <shortName evidence="4">MGP</shortName>
        <shortName evidence="4">Mannosylglucose phosphorylase</shortName>
        <ecNumber evidence="4">2.4.1.281</ecNumber>
    </recommendedName>
</protein>
<comment type="catalytic activity">
    <reaction evidence="4">
        <text>beta-D-mannosyl-(1-&gt;4)-D-glucose + phosphate = alpha-D-mannose 1-phosphate + D-glucose</text>
        <dbReference type="Rhea" id="RHEA:32531"/>
        <dbReference type="ChEBI" id="CHEBI:4167"/>
        <dbReference type="ChEBI" id="CHEBI:43474"/>
        <dbReference type="ChEBI" id="CHEBI:58409"/>
        <dbReference type="ChEBI" id="CHEBI:64351"/>
        <dbReference type="EC" id="2.4.1.281"/>
    </reaction>
</comment>
<sequence>MPTMHNTFESQLKLLRDQHDMLLSTPNVEDSEFYNGIITRYASPIITAAHVPLEWRYDLSPERNPFLQERLGVNAVCNSGAIEWEGKIALVCRIEGVDRKSFFGVAMSPNGIENFEFIEEPCVIPETEIPDTNIYDMRLTRHEDGCVYGLFCTERKDPKAPSGDTSSAVAQCGIVRTKDLCNWERLPDLVTPSAQQRNVVLHPEFLKGQYALYTRPQDSFIDAGSGGGLGWGLTPTMDGACVEKETVIEPRVYHTIKESKNGQGPSPIKTEKGWLHLAHGVRNCAAGLRYVLYLFVTDLDDPRQIIAAPGGYFLAPEGEERVGDVSNVLFSNGWVKREDGSVLIYYASSDTRMHVATTTVDRLLDYAFNTPPDSSRSAEAVRQRIELISKNRCQ</sequence>
<dbReference type="PIRSF" id="PIRSF016202">
    <property type="entry name" value="PH1107"/>
    <property type="match status" value="1"/>
</dbReference>
<evidence type="ECO:0000313" key="6">
    <source>
        <dbReference type="Proteomes" id="UP000642829"/>
    </source>
</evidence>
<dbReference type="InterPro" id="IPR023296">
    <property type="entry name" value="Glyco_hydro_beta-prop_sf"/>
</dbReference>
<dbReference type="InterPro" id="IPR007184">
    <property type="entry name" value="Mannoside_phosphorylase"/>
</dbReference>
<organism evidence="5 6">
    <name type="scientific">Cerasicoccus arenae</name>
    <dbReference type="NCBI Taxonomy" id="424488"/>
    <lineage>
        <taxon>Bacteria</taxon>
        <taxon>Pseudomonadati</taxon>
        <taxon>Verrucomicrobiota</taxon>
        <taxon>Opitutia</taxon>
        <taxon>Puniceicoccales</taxon>
        <taxon>Cerasicoccaceae</taxon>
        <taxon>Cerasicoccus</taxon>
    </lineage>
</organism>
<evidence type="ECO:0000256" key="2">
    <source>
        <dbReference type="ARBA" id="ARBA00022679"/>
    </source>
</evidence>
<dbReference type="EC" id="2.4.1.281" evidence="4"/>
<comment type="similarity">
    <text evidence="3 4">Belongs to the glycosyl hydrolase 130 family.</text>
</comment>
<dbReference type="Proteomes" id="UP000642829">
    <property type="component" value="Unassembled WGS sequence"/>
</dbReference>
<dbReference type="AlphaFoldDB" id="A0A8J3GCV5"/>
<dbReference type="PANTHER" id="PTHR34106:SF1">
    <property type="entry name" value="1,4-BETA-MANNOSYL-N-ACETYLGLUCOSAMINE PHOSPHORYLASE"/>
    <property type="match status" value="1"/>
</dbReference>
<dbReference type="InterPro" id="IPR028583">
    <property type="entry name" value="Man_Glc_phosphorylase"/>
</dbReference>
<comment type="function">
    <text evidence="4">Converts 4-O-beta-D-mannopyranosyl-D-glucopyranose (Man-Glc) to mannose 1-phosphate (Man1P) and glucose.</text>
</comment>
<dbReference type="HAMAP" id="MF_00928">
    <property type="entry name" value="Man_Glc_phosphorylase"/>
    <property type="match status" value="1"/>
</dbReference>
<evidence type="ECO:0000313" key="5">
    <source>
        <dbReference type="EMBL" id="GHC01606.1"/>
    </source>
</evidence>
<dbReference type="GO" id="GO:0005975">
    <property type="term" value="P:carbohydrate metabolic process"/>
    <property type="evidence" value="ECO:0007669"/>
    <property type="project" value="UniProtKB-UniRule"/>
</dbReference>
<dbReference type="Gene3D" id="2.115.10.20">
    <property type="entry name" value="Glycosyl hydrolase domain, family 43"/>
    <property type="match status" value="1"/>
</dbReference>
<comment type="caution">
    <text evidence="5">The sequence shown here is derived from an EMBL/GenBank/DDBJ whole genome shotgun (WGS) entry which is preliminary data.</text>
</comment>
<keyword evidence="2 4" id="KW-0808">Transferase</keyword>